<dbReference type="EMBL" id="JXNT01000002">
    <property type="protein sequence ID" value="ODM21556.1"/>
    <property type="molecule type" value="Genomic_DNA"/>
</dbReference>
<dbReference type="AlphaFoldDB" id="A0A1E3BMD6"/>
<dbReference type="OrthoDB" id="9876299at2759"/>
<sequence length="162" mass="17299">MTALPKSLSSTLLRRPNTTLLAATRYLTPEISTSFFHLPKHDTSLVIPVKIDLFSQYDAVGAVRGLLLAGVTHVDAVVFEGGSGRGVWGGGSCANGVNGRVNGELGREAEYEEGLRRLFGQVRMFLGGSRVVFLGKGSGMDVEGVREVVMTEVGDVASFFHV</sequence>
<dbReference type="Proteomes" id="UP000094569">
    <property type="component" value="Unassembled WGS sequence"/>
</dbReference>
<proteinExistence type="predicted"/>
<name>A0A1E3BMD6_ASPCR</name>
<evidence type="ECO:0000313" key="2">
    <source>
        <dbReference type="Proteomes" id="UP000094569"/>
    </source>
</evidence>
<gene>
    <name evidence="1" type="ORF">SI65_02400</name>
</gene>
<dbReference type="VEuPathDB" id="FungiDB:SI65_02400"/>
<keyword evidence="2" id="KW-1185">Reference proteome</keyword>
<reference evidence="1 2" key="1">
    <citation type="journal article" date="2016" name="BMC Genomics">
        <title>Comparative genomic and transcriptomic analyses of the Fuzhuan brick tea-fermentation fungus Aspergillus cristatus.</title>
        <authorList>
            <person name="Ge Y."/>
            <person name="Wang Y."/>
            <person name="Liu Y."/>
            <person name="Tan Y."/>
            <person name="Ren X."/>
            <person name="Zhang X."/>
            <person name="Hyde K.D."/>
            <person name="Liu Y."/>
            <person name="Liu Z."/>
        </authorList>
    </citation>
    <scope>NUCLEOTIDE SEQUENCE [LARGE SCALE GENOMIC DNA]</scope>
    <source>
        <strain evidence="1 2">GZAAS20.1005</strain>
    </source>
</reference>
<protein>
    <submittedName>
        <fullName evidence="1">Uncharacterized protein</fullName>
    </submittedName>
</protein>
<comment type="caution">
    <text evidence="1">The sequence shown here is derived from an EMBL/GenBank/DDBJ whole genome shotgun (WGS) entry which is preliminary data.</text>
</comment>
<organism evidence="1 2">
    <name type="scientific">Aspergillus cristatus</name>
    <name type="common">Chinese Fuzhuan brick tea-fermentation fungus</name>
    <name type="synonym">Eurotium cristatum</name>
    <dbReference type="NCBI Taxonomy" id="573508"/>
    <lineage>
        <taxon>Eukaryota</taxon>
        <taxon>Fungi</taxon>
        <taxon>Dikarya</taxon>
        <taxon>Ascomycota</taxon>
        <taxon>Pezizomycotina</taxon>
        <taxon>Eurotiomycetes</taxon>
        <taxon>Eurotiomycetidae</taxon>
        <taxon>Eurotiales</taxon>
        <taxon>Aspergillaceae</taxon>
        <taxon>Aspergillus</taxon>
        <taxon>Aspergillus subgen. Aspergillus</taxon>
    </lineage>
</organism>
<accession>A0A1E3BMD6</accession>
<evidence type="ECO:0000313" key="1">
    <source>
        <dbReference type="EMBL" id="ODM21556.1"/>
    </source>
</evidence>